<protein>
    <recommendedName>
        <fullName evidence="4">Lipoprotein</fullName>
    </recommendedName>
</protein>
<evidence type="ECO:0000256" key="1">
    <source>
        <dbReference type="SAM" id="Phobius"/>
    </source>
</evidence>
<keyword evidence="3" id="KW-1185">Reference proteome</keyword>
<keyword evidence="1" id="KW-1133">Transmembrane helix</keyword>
<keyword evidence="1" id="KW-0472">Membrane</keyword>
<dbReference type="Proteomes" id="UP000760545">
    <property type="component" value="Unassembled WGS sequence"/>
</dbReference>
<evidence type="ECO:0000313" key="2">
    <source>
        <dbReference type="EMBL" id="NJX15639.1"/>
    </source>
</evidence>
<name>A0ABX1DBA6_9FLAO</name>
<proteinExistence type="predicted"/>
<keyword evidence="1" id="KW-0812">Transmembrane</keyword>
<accession>A0ABX1DBA6</accession>
<evidence type="ECO:0008006" key="4">
    <source>
        <dbReference type="Google" id="ProtNLM"/>
    </source>
</evidence>
<organism evidence="2 3">
    <name type="scientific">Tamlana crocina</name>
    <dbReference type="NCBI Taxonomy" id="393006"/>
    <lineage>
        <taxon>Bacteria</taxon>
        <taxon>Pseudomonadati</taxon>
        <taxon>Bacteroidota</taxon>
        <taxon>Flavobacteriia</taxon>
        <taxon>Flavobacteriales</taxon>
        <taxon>Flavobacteriaceae</taxon>
        <taxon>Tamlana</taxon>
    </lineage>
</organism>
<evidence type="ECO:0000313" key="3">
    <source>
        <dbReference type="Proteomes" id="UP000760545"/>
    </source>
</evidence>
<comment type="caution">
    <text evidence="2">The sequence shown here is derived from an EMBL/GenBank/DDBJ whole genome shotgun (WGS) entry which is preliminary data.</text>
</comment>
<feature type="transmembrane region" description="Helical" evidence="1">
    <location>
        <begin position="54"/>
        <end position="72"/>
    </location>
</feature>
<gene>
    <name evidence="2" type="ORF">HC176_09065</name>
</gene>
<reference evidence="2 3" key="1">
    <citation type="submission" date="2020-03" db="EMBL/GenBank/DDBJ databases">
        <title>Tamlana sp. nov, isolated from XXX.</title>
        <authorList>
            <person name="Cao W.R."/>
        </authorList>
    </citation>
    <scope>NUCLEOTIDE SEQUENCE [LARGE SCALE GENOMIC DNA]</scope>
    <source>
        <strain evidence="2 3">HST1-43</strain>
    </source>
</reference>
<feature type="transmembrane region" description="Helical" evidence="1">
    <location>
        <begin position="84"/>
        <end position="104"/>
    </location>
</feature>
<feature type="transmembrane region" description="Helical" evidence="1">
    <location>
        <begin position="30"/>
        <end position="47"/>
    </location>
</feature>
<sequence length="114" mass="12134">MKLILTLLLLFFSNILICNAQFISADDRLHLGAGALVSGVSYTVYSATKNKKKAFWYSLGASALAGIAKEAIDLGQNERFDTGEIVATTAGGLFMSTTLSLFIGNKKKAVALVN</sequence>
<dbReference type="RefSeq" id="WP_167917877.1">
    <property type="nucleotide sequence ID" value="NZ_JAAVJS010000010.1"/>
</dbReference>
<dbReference type="EMBL" id="JAAVJS010000010">
    <property type="protein sequence ID" value="NJX15639.1"/>
    <property type="molecule type" value="Genomic_DNA"/>
</dbReference>